<dbReference type="EMBL" id="JAENRR010000067">
    <property type="protein sequence ID" value="MBK3519422.1"/>
    <property type="molecule type" value="Genomic_DNA"/>
</dbReference>
<keyword evidence="1" id="KW-0732">Signal</keyword>
<feature type="chain" id="PRO_5045598253" evidence="1">
    <location>
        <begin position="32"/>
        <end position="932"/>
    </location>
</feature>
<organism evidence="2 3">
    <name type="scientific">Carboxylicivirga marina</name>
    <dbReference type="NCBI Taxonomy" id="2800988"/>
    <lineage>
        <taxon>Bacteria</taxon>
        <taxon>Pseudomonadati</taxon>
        <taxon>Bacteroidota</taxon>
        <taxon>Bacteroidia</taxon>
        <taxon>Marinilabiliales</taxon>
        <taxon>Marinilabiliaceae</taxon>
        <taxon>Carboxylicivirga</taxon>
    </lineage>
</organism>
<dbReference type="InterPro" id="IPR026444">
    <property type="entry name" value="Secre_tail"/>
</dbReference>
<dbReference type="Proteomes" id="UP000605676">
    <property type="component" value="Unassembled WGS sequence"/>
</dbReference>
<evidence type="ECO:0000256" key="1">
    <source>
        <dbReference type="SAM" id="SignalP"/>
    </source>
</evidence>
<sequence length="932" mass="100954">MKFYQTKKPNPLKHGILVALLCISAISITNAQECNDCFSTEVIQVIQDETCLHIELRISASECAQALSHYTVEIPCGRVTEATNSMNWPMELNSADPTTNISGLKVDETEGFGEDGQTSLFTLNYTICTNDENCTNELLTQSFIVGYKTSTCVFTDKIVLQDKKLEANLLSTPLNCFGAENGSIDLTVINGTPPYQFLWNNGATTEDIEGLSAGLYSVTISDANGETLTLESEITEPTAINATATITHANCGSYDGSLHLAVTGGTEPYTISWNTGQTGVNLNNISGGQYTAVIEDVVGCQKTMNFNVVNQSDLRATISTSTIECYEEGTGTLTVTANGGTPPYSYLWNNGETSMTASKLNSGSHKVTITDANGCSITKTGYVVAKKISVDHSLTEPQCNGDNSGAISLTITNGTEPYQIVWNNGESTSTINNLTGGWYWADITDANGCTAREYVKVSEPNEISINTSVKRASCQEADSSIIVSVTGAGGTPPYDIYYDAVLVDGPLIVDKEGYYEFKAIDANGCSITESVFIGRPEAGLDFSVLIQQPDCQQASGSAQITINGGIEPYSIEWSDGYNDLSRNNLTAGDYLITIDDANGCSSSQTITIHEAVHPSVVLIEPTSVICGSTDNVINAHMDNSEQFSWSITNADETWYIQDEQATQLIYTAGIGSATFNIEVRSSSGCIASDSITINCSDSNNDTGGSGGEDNDDINTIEECENTCFDISPLNMYQTYDGCYTYHAIVTTDGACRYELSHLTIEVLNGSVSVVKNSNNWVTELNNTDPTSSLYGFKIDDISDFGKKQDTFDLSFNICPQTGTAQTEFRVAYKAAQCLIYDTLTFESKDELTAKTYPNPFIDKTNIEFTSQYDADAIVNIYGINGELIDCLYKGSVEAGTTYNFDFRSQSTESNIYFYRIICGKQSVQGKIIQTVR</sequence>
<gene>
    <name evidence="2" type="ORF">JIV24_18895</name>
</gene>
<dbReference type="NCBIfam" id="TIGR04183">
    <property type="entry name" value="Por_Secre_tail"/>
    <property type="match status" value="1"/>
</dbReference>
<evidence type="ECO:0000313" key="3">
    <source>
        <dbReference type="Proteomes" id="UP000605676"/>
    </source>
</evidence>
<comment type="caution">
    <text evidence="2">The sequence shown here is derived from an EMBL/GenBank/DDBJ whole genome shotgun (WGS) entry which is preliminary data.</text>
</comment>
<evidence type="ECO:0000313" key="2">
    <source>
        <dbReference type="EMBL" id="MBK3519422.1"/>
    </source>
</evidence>
<keyword evidence="3" id="KW-1185">Reference proteome</keyword>
<name>A0ABS1HP29_9BACT</name>
<dbReference type="InterPro" id="IPR025667">
    <property type="entry name" value="SprB_repeat"/>
</dbReference>
<accession>A0ABS1HP29</accession>
<dbReference type="Pfam" id="PF13573">
    <property type="entry name" value="SprB"/>
    <property type="match status" value="5"/>
</dbReference>
<protein>
    <submittedName>
        <fullName evidence="2">T9SS type A sorting domain-containing protein</fullName>
    </submittedName>
</protein>
<dbReference type="RefSeq" id="WP_200466641.1">
    <property type="nucleotide sequence ID" value="NZ_JAENRR010000067.1"/>
</dbReference>
<reference evidence="2 3" key="1">
    <citation type="submission" date="2021-01" db="EMBL/GenBank/DDBJ databases">
        <title>Carboxyliciviraga sp.nov., isolated from coastal sediments.</title>
        <authorList>
            <person name="Lu D."/>
            <person name="Zhang T."/>
        </authorList>
    </citation>
    <scope>NUCLEOTIDE SEQUENCE [LARGE SCALE GENOMIC DNA]</scope>
    <source>
        <strain evidence="2 3">N1Y132</strain>
    </source>
</reference>
<dbReference type="Gene3D" id="2.60.40.740">
    <property type="match status" value="4"/>
</dbReference>
<feature type="signal peptide" evidence="1">
    <location>
        <begin position="1"/>
        <end position="31"/>
    </location>
</feature>
<proteinExistence type="predicted"/>